<evidence type="ECO:0000256" key="6">
    <source>
        <dbReference type="ARBA" id="ARBA00023136"/>
    </source>
</evidence>
<dbReference type="HAMAP" id="MF_01147">
    <property type="entry name" value="Lgt"/>
    <property type="match status" value="1"/>
</dbReference>
<dbReference type="GO" id="GO:0042158">
    <property type="term" value="P:lipoprotein biosynthetic process"/>
    <property type="evidence" value="ECO:0007669"/>
    <property type="project" value="UniProtKB-UniRule"/>
</dbReference>
<organism evidence="8">
    <name type="scientific">Vecturithrix granuli</name>
    <dbReference type="NCBI Taxonomy" id="1499967"/>
    <lineage>
        <taxon>Bacteria</taxon>
        <taxon>Candidatus Moduliflexota</taxon>
        <taxon>Candidatus Vecturitrichia</taxon>
        <taxon>Candidatus Vecturitrichales</taxon>
        <taxon>Candidatus Vecturitrichaceae</taxon>
        <taxon>Candidatus Vecturithrix</taxon>
    </lineage>
</organism>
<dbReference type="InterPro" id="IPR001640">
    <property type="entry name" value="Lgt"/>
</dbReference>
<keyword evidence="3 7" id="KW-0808">Transferase</keyword>
<feature type="transmembrane region" description="Helical" evidence="7">
    <location>
        <begin position="51"/>
        <end position="69"/>
    </location>
</feature>
<evidence type="ECO:0000256" key="5">
    <source>
        <dbReference type="ARBA" id="ARBA00022989"/>
    </source>
</evidence>
<comment type="similarity">
    <text evidence="1 7">Belongs to the Lgt family.</text>
</comment>
<dbReference type="GO" id="GO:0008961">
    <property type="term" value="F:phosphatidylglycerol-prolipoprotein diacylglyceryl transferase activity"/>
    <property type="evidence" value="ECO:0007669"/>
    <property type="project" value="UniProtKB-UniRule"/>
</dbReference>
<feature type="transmembrane region" description="Helical" evidence="7">
    <location>
        <begin position="89"/>
        <end position="106"/>
    </location>
</feature>
<dbReference type="EMBL" id="DF820466">
    <property type="protein sequence ID" value="GAK57425.1"/>
    <property type="molecule type" value="Genomic_DNA"/>
</dbReference>
<dbReference type="NCBIfam" id="TIGR00544">
    <property type="entry name" value="lgt"/>
    <property type="match status" value="1"/>
</dbReference>
<keyword evidence="6 7" id="KW-0472">Membrane</keyword>
<dbReference type="PANTHER" id="PTHR30589:SF0">
    <property type="entry name" value="PHOSPHATIDYLGLYCEROL--PROLIPOPROTEIN DIACYLGLYCERYL TRANSFERASE"/>
    <property type="match status" value="1"/>
</dbReference>
<dbReference type="HOGENOM" id="CLU_013386_1_2_0"/>
<dbReference type="GO" id="GO:0005886">
    <property type="term" value="C:plasma membrane"/>
    <property type="evidence" value="ECO:0007669"/>
    <property type="project" value="UniProtKB-SubCell"/>
</dbReference>
<dbReference type="Proteomes" id="UP000030661">
    <property type="component" value="Unassembled WGS sequence"/>
</dbReference>
<feature type="binding site" evidence="7">
    <location>
        <position position="132"/>
    </location>
    <ligand>
        <name>a 1,2-diacyl-sn-glycero-3-phospho-(1'-sn-glycerol)</name>
        <dbReference type="ChEBI" id="CHEBI:64716"/>
    </ligand>
</feature>
<comment type="function">
    <text evidence="7">Catalyzes the transfer of the diacylglyceryl group from phosphatidylglycerol to the sulfhydryl group of the N-terminal cysteine of a prolipoprotein, the first step in the formation of mature lipoproteins.</text>
</comment>
<evidence type="ECO:0000256" key="1">
    <source>
        <dbReference type="ARBA" id="ARBA00007150"/>
    </source>
</evidence>
<evidence type="ECO:0000256" key="4">
    <source>
        <dbReference type="ARBA" id="ARBA00022692"/>
    </source>
</evidence>
<evidence type="ECO:0000256" key="7">
    <source>
        <dbReference type="HAMAP-Rule" id="MF_01147"/>
    </source>
</evidence>
<dbReference type="Pfam" id="PF01790">
    <property type="entry name" value="LGT"/>
    <property type="match status" value="1"/>
</dbReference>
<sequence>MHPIIFQIGPLQVRYYGLMYAIGILCALYLVRHEVRRKQIPLSDDDIMNFVMLPVIGGIIGARLYYVIFSWEHYRQNLGEIVKVWHGGLAIHGGILGGVLVGWWLTRRHHLSFWQIADVSAPPLILAQALGRFGNLMNGDAHGLPTSMPWGLVFPPESIAGAQYPGIPLHPTMIYEMISNLSIFLLLWSIRKTPRKDGFLFCVYLLLYSVGRFIISFFRADSLMLGPFRIAHVVSIALILAAGSMIFSRRLWERPDHAD</sequence>
<comment type="catalytic activity">
    <reaction evidence="7">
        <text>L-cysteinyl-[prolipoprotein] + a 1,2-diacyl-sn-glycero-3-phospho-(1'-sn-glycerol) = an S-1,2-diacyl-sn-glyceryl-L-cysteinyl-[prolipoprotein] + sn-glycerol 1-phosphate + H(+)</text>
        <dbReference type="Rhea" id="RHEA:56712"/>
        <dbReference type="Rhea" id="RHEA-COMP:14679"/>
        <dbReference type="Rhea" id="RHEA-COMP:14680"/>
        <dbReference type="ChEBI" id="CHEBI:15378"/>
        <dbReference type="ChEBI" id="CHEBI:29950"/>
        <dbReference type="ChEBI" id="CHEBI:57685"/>
        <dbReference type="ChEBI" id="CHEBI:64716"/>
        <dbReference type="ChEBI" id="CHEBI:140658"/>
        <dbReference type="EC" id="2.5.1.145"/>
    </reaction>
</comment>
<keyword evidence="4 7" id="KW-0812">Transmembrane</keyword>
<keyword evidence="8" id="KW-0449">Lipoprotein</keyword>
<evidence type="ECO:0000256" key="3">
    <source>
        <dbReference type="ARBA" id="ARBA00022679"/>
    </source>
</evidence>
<feature type="transmembrane region" description="Helical" evidence="7">
    <location>
        <begin position="198"/>
        <end position="218"/>
    </location>
</feature>
<comment type="subcellular location">
    <subcellularLocation>
        <location evidence="7">Cell membrane</location>
        <topology evidence="7">Multi-pass membrane protein</topology>
    </subcellularLocation>
</comment>
<dbReference type="UniPathway" id="UPA00664"/>
<dbReference type="STRING" id="1499967.U27_04392"/>
<dbReference type="AlphaFoldDB" id="A0A081BYM0"/>
<keyword evidence="5 7" id="KW-1133">Transmembrane helix</keyword>
<feature type="transmembrane region" description="Helical" evidence="7">
    <location>
        <begin position="230"/>
        <end position="247"/>
    </location>
</feature>
<name>A0A081BYM0_VECG1</name>
<keyword evidence="2 7" id="KW-1003">Cell membrane</keyword>
<accession>A0A081BYM0</accession>
<comment type="pathway">
    <text evidence="7">Protein modification; lipoprotein biosynthesis (diacylglyceryl transfer).</text>
</comment>
<gene>
    <name evidence="7" type="primary">lgt</name>
    <name evidence="8" type="ORF">U27_04392</name>
</gene>
<dbReference type="EC" id="2.5.1.145" evidence="7"/>
<protein>
    <recommendedName>
        <fullName evidence="7">Phosphatidylglycerol--prolipoprotein diacylglyceryl transferase</fullName>
        <ecNumber evidence="7">2.5.1.145</ecNumber>
    </recommendedName>
</protein>
<dbReference type="PANTHER" id="PTHR30589">
    <property type="entry name" value="PROLIPOPROTEIN DIACYLGLYCERYL TRANSFERASE"/>
    <property type="match status" value="1"/>
</dbReference>
<proteinExistence type="inferred from homology"/>
<feature type="transmembrane region" description="Helical" evidence="7">
    <location>
        <begin position="13"/>
        <end position="31"/>
    </location>
</feature>
<reference evidence="8" key="1">
    <citation type="journal article" date="2015" name="PeerJ">
        <title>First genomic representation of candidate bacterial phylum KSB3 points to enhanced environmental sensing as a trigger of wastewater bulking.</title>
        <authorList>
            <person name="Sekiguchi Y."/>
            <person name="Ohashi A."/>
            <person name="Parks D.H."/>
            <person name="Yamauchi T."/>
            <person name="Tyson G.W."/>
            <person name="Hugenholtz P."/>
        </authorList>
    </citation>
    <scope>NUCLEOTIDE SEQUENCE [LARGE SCALE GENOMIC DNA]</scope>
</reference>
<evidence type="ECO:0000313" key="8">
    <source>
        <dbReference type="EMBL" id="GAK57425.1"/>
    </source>
</evidence>
<dbReference type="eggNOG" id="COG0682">
    <property type="taxonomic scope" value="Bacteria"/>
</dbReference>
<evidence type="ECO:0000256" key="2">
    <source>
        <dbReference type="ARBA" id="ARBA00022475"/>
    </source>
</evidence>
<keyword evidence="9" id="KW-1185">Reference proteome</keyword>
<evidence type="ECO:0000313" key="9">
    <source>
        <dbReference type="Proteomes" id="UP000030661"/>
    </source>
</evidence>